<proteinExistence type="predicted"/>
<comment type="caution">
    <text evidence="8">The sequence shown here is derived from an EMBL/GenBank/DDBJ whole genome shotgun (WGS) entry which is preliminary data.</text>
</comment>
<organism evidence="8 9">
    <name type="scientific">Oceanibaculum indicum</name>
    <dbReference type="NCBI Taxonomy" id="526216"/>
    <lineage>
        <taxon>Bacteria</taxon>
        <taxon>Pseudomonadati</taxon>
        <taxon>Pseudomonadota</taxon>
        <taxon>Alphaproteobacteria</taxon>
        <taxon>Rhodospirillales</taxon>
        <taxon>Oceanibaculaceae</taxon>
        <taxon>Oceanibaculum</taxon>
    </lineage>
</organism>
<keyword evidence="6" id="KW-0472">Membrane</keyword>
<dbReference type="InterPro" id="IPR041698">
    <property type="entry name" value="Methyltransf_25"/>
</dbReference>
<evidence type="ECO:0000313" key="8">
    <source>
        <dbReference type="EMBL" id="RKQ68076.1"/>
    </source>
</evidence>
<dbReference type="PANTHER" id="PTHR21461">
    <property type="entry name" value="GLYCOSYLTRANSFERASE FAMILY 92 PROTEIN"/>
    <property type="match status" value="1"/>
</dbReference>
<evidence type="ECO:0000256" key="1">
    <source>
        <dbReference type="ARBA" id="ARBA00004167"/>
    </source>
</evidence>
<accession>A0A420WAU3</accession>
<dbReference type="PANTHER" id="PTHR21461:SF69">
    <property type="entry name" value="GLYCOSYLTRANSFERASE FAMILY 92 PROTEIN"/>
    <property type="match status" value="1"/>
</dbReference>
<dbReference type="RefSeq" id="WP_121221826.1">
    <property type="nucleotide sequence ID" value="NZ_RBIG01000004.1"/>
</dbReference>
<dbReference type="CDD" id="cd02440">
    <property type="entry name" value="AdoMet_MTases"/>
    <property type="match status" value="1"/>
</dbReference>
<feature type="domain" description="Methyltransferase" evidence="7">
    <location>
        <begin position="446"/>
        <end position="558"/>
    </location>
</feature>
<dbReference type="InterPro" id="IPR029044">
    <property type="entry name" value="Nucleotide-diphossugar_trans"/>
</dbReference>
<dbReference type="GO" id="GO:0008168">
    <property type="term" value="F:methyltransferase activity"/>
    <property type="evidence" value="ECO:0007669"/>
    <property type="project" value="UniProtKB-KW"/>
</dbReference>
<dbReference type="SUPFAM" id="SSF53335">
    <property type="entry name" value="S-adenosyl-L-methionine-dependent methyltransferases"/>
    <property type="match status" value="1"/>
</dbReference>
<dbReference type="Proteomes" id="UP000277424">
    <property type="component" value="Unassembled WGS sequence"/>
</dbReference>
<keyword evidence="5" id="KW-1133">Transmembrane helix</keyword>
<sequence length="648" mass="72332">MHGCLDAVELGLVYGWAWNPQAPDEPVSVDIQLDGVSIGNCIADIFRPDLRDAGIGDGRHAFQFRLPASLLDNKVHTVSVLIPSLGVPIGPAQQAFLADEARSVVPGMAVRERPKPHYLTICAIVRNEGPYLLEWIAYHRAVGVDHFLIFDNESTDGSLRMLSSLRAAGIIDLLPWPSAAFPENRQAAAYMGAMFRLRDVTEWIAFIDLDEFLVPREATSLPEFLRLYPDVPALGVGWRLFGSSGAESREPGLVMDRFRRCAPPAHPINRHVKSIVRADYLKRPIIHLHHLVDGVTVDEHRRAIPLGRGGQHPEASTDLIQVNHYMTKSRAEWDAKRRRGRADLALDMPARVRSDREFELHDRNEVEDAAILRFRPAVLEEMGRLEKLIAAHAGAAIEAWREKPALPLPPEDLVELVGGSDNYLAVGRSIRDVLVQQGGLLPTDRVLEVGCGVGRIAHALSEYMDAAGRYDGVEIHKPHVDWCATHITPAYPNFRFHHADIRNDAYNPSGAVSAADYRLPFADGAFDFVFLASVFTHMREADIRAYLAEIRRVLTPGGRLMATFFLLDSESRAALEAGTPRLELPYRTDRFWAHSEDCPEVAIAFREDIVMAMLEEAGLTLDRVAPGDWVPRVDESLSYQDIIFARRL</sequence>
<name>A0A420WAU3_9PROT</name>
<evidence type="ECO:0000313" key="9">
    <source>
        <dbReference type="Proteomes" id="UP000277424"/>
    </source>
</evidence>
<dbReference type="EMBL" id="RBIG01000004">
    <property type="protein sequence ID" value="RKQ68076.1"/>
    <property type="molecule type" value="Genomic_DNA"/>
</dbReference>
<dbReference type="Pfam" id="PF01697">
    <property type="entry name" value="Glyco_transf_92"/>
    <property type="match status" value="1"/>
</dbReference>
<evidence type="ECO:0000256" key="2">
    <source>
        <dbReference type="ARBA" id="ARBA00022676"/>
    </source>
</evidence>
<evidence type="ECO:0000256" key="6">
    <source>
        <dbReference type="ARBA" id="ARBA00023136"/>
    </source>
</evidence>
<keyword evidence="2" id="KW-0328">Glycosyltransferase</keyword>
<evidence type="ECO:0000256" key="3">
    <source>
        <dbReference type="ARBA" id="ARBA00022679"/>
    </source>
</evidence>
<dbReference type="GO" id="GO:0032259">
    <property type="term" value="P:methylation"/>
    <property type="evidence" value="ECO:0007669"/>
    <property type="project" value="UniProtKB-KW"/>
</dbReference>
<protein>
    <submittedName>
        <fullName evidence="8">Methyltransferase family protein</fullName>
    </submittedName>
</protein>
<dbReference type="Pfam" id="PF13649">
    <property type="entry name" value="Methyltransf_25"/>
    <property type="match status" value="1"/>
</dbReference>
<dbReference type="AlphaFoldDB" id="A0A420WAU3"/>
<keyword evidence="4" id="KW-0812">Transmembrane</keyword>
<gene>
    <name evidence="8" type="ORF">BCL74_3395</name>
</gene>
<keyword evidence="8" id="KW-0489">Methyltransferase</keyword>
<evidence type="ECO:0000259" key="7">
    <source>
        <dbReference type="Pfam" id="PF13649"/>
    </source>
</evidence>
<dbReference type="GO" id="GO:0005737">
    <property type="term" value="C:cytoplasm"/>
    <property type="evidence" value="ECO:0007669"/>
    <property type="project" value="TreeGrafter"/>
</dbReference>
<keyword evidence="3 8" id="KW-0808">Transferase</keyword>
<dbReference type="SUPFAM" id="SSF53448">
    <property type="entry name" value="Nucleotide-diphospho-sugar transferases"/>
    <property type="match status" value="1"/>
</dbReference>
<comment type="subcellular location">
    <subcellularLocation>
        <location evidence="1">Membrane</location>
        <topology evidence="1">Single-pass membrane protein</topology>
    </subcellularLocation>
</comment>
<dbReference type="GO" id="GO:0016757">
    <property type="term" value="F:glycosyltransferase activity"/>
    <property type="evidence" value="ECO:0007669"/>
    <property type="project" value="UniProtKB-KW"/>
</dbReference>
<evidence type="ECO:0000256" key="5">
    <source>
        <dbReference type="ARBA" id="ARBA00022989"/>
    </source>
</evidence>
<reference evidence="8 9" key="1">
    <citation type="submission" date="2018-10" db="EMBL/GenBank/DDBJ databases">
        <title>Comparative analysis of microorganisms from saline springs in Andes Mountain Range, Colombia.</title>
        <authorList>
            <person name="Rubin E."/>
        </authorList>
    </citation>
    <scope>NUCLEOTIDE SEQUENCE [LARGE SCALE GENOMIC DNA]</scope>
    <source>
        <strain evidence="8 9">USBA 36</strain>
    </source>
</reference>
<dbReference type="InterPro" id="IPR029063">
    <property type="entry name" value="SAM-dependent_MTases_sf"/>
</dbReference>
<dbReference type="InterPro" id="IPR008166">
    <property type="entry name" value="Glyco_transf_92"/>
</dbReference>
<dbReference type="GO" id="GO:0016020">
    <property type="term" value="C:membrane"/>
    <property type="evidence" value="ECO:0007669"/>
    <property type="project" value="UniProtKB-SubCell"/>
</dbReference>
<dbReference type="Gene3D" id="3.40.50.150">
    <property type="entry name" value="Vaccinia Virus protein VP39"/>
    <property type="match status" value="1"/>
</dbReference>
<evidence type="ECO:0000256" key="4">
    <source>
        <dbReference type="ARBA" id="ARBA00022692"/>
    </source>
</evidence>
<dbReference type="OrthoDB" id="118340at2"/>